<dbReference type="EMBL" id="CAOQHR010000001">
    <property type="protein sequence ID" value="CAI6242134.1"/>
    <property type="molecule type" value="Genomic_DNA"/>
</dbReference>
<dbReference type="Proteomes" id="UP001152607">
    <property type="component" value="Unassembled WGS sequence"/>
</dbReference>
<gene>
    <name evidence="1" type="ORF">PDIGIT_LOCUS630</name>
</gene>
<evidence type="ECO:0000313" key="2">
    <source>
        <dbReference type="Proteomes" id="UP001152607"/>
    </source>
</evidence>
<organism evidence="1 2">
    <name type="scientific">Periconia digitata</name>
    <dbReference type="NCBI Taxonomy" id="1303443"/>
    <lineage>
        <taxon>Eukaryota</taxon>
        <taxon>Fungi</taxon>
        <taxon>Dikarya</taxon>
        <taxon>Ascomycota</taxon>
        <taxon>Pezizomycotina</taxon>
        <taxon>Dothideomycetes</taxon>
        <taxon>Pleosporomycetidae</taxon>
        <taxon>Pleosporales</taxon>
        <taxon>Massarineae</taxon>
        <taxon>Periconiaceae</taxon>
        <taxon>Periconia</taxon>
    </lineage>
</organism>
<accession>A0A9W4XPA4</accession>
<proteinExistence type="predicted"/>
<comment type="caution">
    <text evidence="1">The sequence shown here is derived from an EMBL/GenBank/DDBJ whole genome shotgun (WGS) entry which is preliminary data.</text>
</comment>
<dbReference type="AlphaFoldDB" id="A0A9W4XPA4"/>
<reference evidence="1" key="1">
    <citation type="submission" date="2023-01" db="EMBL/GenBank/DDBJ databases">
        <authorList>
            <person name="Van Ghelder C."/>
            <person name="Rancurel C."/>
        </authorList>
    </citation>
    <scope>NUCLEOTIDE SEQUENCE</scope>
    <source>
        <strain evidence="1">CNCM I-4278</strain>
    </source>
</reference>
<name>A0A9W4XPA4_9PLEO</name>
<keyword evidence="2" id="KW-1185">Reference proteome</keyword>
<evidence type="ECO:0000313" key="1">
    <source>
        <dbReference type="EMBL" id="CAI6242134.1"/>
    </source>
</evidence>
<protein>
    <submittedName>
        <fullName evidence="1">Uncharacterized protein</fullName>
    </submittedName>
</protein>
<sequence length="49" mass="5530">MYACLNSIPDCGDANMKKTRDGDVESSHLTPWPFFRKPGIDALRLVHEP</sequence>